<evidence type="ECO:0000256" key="9">
    <source>
        <dbReference type="ARBA" id="ARBA00023235"/>
    </source>
</evidence>
<evidence type="ECO:0000313" key="12">
    <source>
        <dbReference type="EMBL" id="KAA8491266.1"/>
    </source>
</evidence>
<dbReference type="GO" id="GO:0046872">
    <property type="term" value="F:metal ion binding"/>
    <property type="evidence" value="ECO:0007669"/>
    <property type="project" value="UniProtKB-KW"/>
</dbReference>
<accession>A0A5J4YIG0</accession>
<dbReference type="OMA" id="CDLILIM"/>
<dbReference type="GO" id="GO:0006098">
    <property type="term" value="P:pentose-phosphate shunt"/>
    <property type="evidence" value="ECO:0007669"/>
    <property type="project" value="InterPro"/>
</dbReference>
<dbReference type="GO" id="GO:0004750">
    <property type="term" value="F:D-ribulose-phosphate 3-epimerase activity"/>
    <property type="evidence" value="ECO:0007669"/>
    <property type="project" value="UniProtKB-EC"/>
</dbReference>
<comment type="cofactor">
    <cofactor evidence="4">
        <name>Zn(2+)</name>
        <dbReference type="ChEBI" id="CHEBI:29105"/>
    </cofactor>
</comment>
<dbReference type="NCBIfam" id="TIGR01163">
    <property type="entry name" value="rpe"/>
    <property type="match status" value="1"/>
</dbReference>
<comment type="cofactor">
    <cofactor evidence="5">
        <name>Fe(2+)</name>
        <dbReference type="ChEBI" id="CHEBI:29033"/>
    </cofactor>
</comment>
<reference evidence="13" key="1">
    <citation type="journal article" date="2019" name="Nat. Commun.">
        <title>Expansion of phycobilisome linker gene families in mesophilic red algae.</title>
        <authorList>
            <person name="Lee J."/>
            <person name="Kim D."/>
            <person name="Bhattacharya D."/>
            <person name="Yoon H.S."/>
        </authorList>
    </citation>
    <scope>NUCLEOTIDE SEQUENCE [LARGE SCALE GENOMIC DNA]</scope>
    <source>
        <strain evidence="13">CCMP 1328</strain>
    </source>
</reference>
<dbReference type="InterPro" id="IPR026019">
    <property type="entry name" value="Ribul_P_3_epim"/>
</dbReference>
<keyword evidence="13" id="KW-1185">Reference proteome</keyword>
<keyword evidence="9" id="KW-0413">Isomerase</keyword>
<comment type="similarity">
    <text evidence="6">Belongs to the ribulose-phosphate 3-epimerase family.</text>
</comment>
<dbReference type="InterPro" id="IPR011060">
    <property type="entry name" value="RibuloseP-bd_barrel"/>
</dbReference>
<dbReference type="AlphaFoldDB" id="A0A5J4YIG0"/>
<keyword evidence="8" id="KW-0479">Metal-binding</keyword>
<evidence type="ECO:0000256" key="1">
    <source>
        <dbReference type="ARBA" id="ARBA00001782"/>
    </source>
</evidence>
<evidence type="ECO:0000256" key="8">
    <source>
        <dbReference type="ARBA" id="ARBA00022723"/>
    </source>
</evidence>
<evidence type="ECO:0000313" key="13">
    <source>
        <dbReference type="Proteomes" id="UP000324585"/>
    </source>
</evidence>
<dbReference type="EMBL" id="VRMN01000017">
    <property type="protein sequence ID" value="KAA8490989.1"/>
    <property type="molecule type" value="Genomic_DNA"/>
</dbReference>
<dbReference type="HAMAP" id="MF_02227">
    <property type="entry name" value="RPE"/>
    <property type="match status" value="1"/>
</dbReference>
<dbReference type="CDD" id="cd00429">
    <property type="entry name" value="RPE"/>
    <property type="match status" value="1"/>
</dbReference>
<dbReference type="EMBL" id="VRMN01000015">
    <property type="protein sequence ID" value="KAA8491266.1"/>
    <property type="molecule type" value="Genomic_DNA"/>
</dbReference>
<dbReference type="SUPFAM" id="SSF51366">
    <property type="entry name" value="Ribulose-phoshate binding barrel"/>
    <property type="match status" value="1"/>
</dbReference>
<dbReference type="PANTHER" id="PTHR11749">
    <property type="entry name" value="RIBULOSE-5-PHOSPHATE-3-EPIMERASE"/>
    <property type="match status" value="1"/>
</dbReference>
<dbReference type="OrthoDB" id="1927044at2759"/>
<dbReference type="EC" id="5.1.3.1" evidence="7"/>
<dbReference type="FunFam" id="3.20.20.70:FF:000004">
    <property type="entry name" value="Ribulose-phosphate 3-epimerase"/>
    <property type="match status" value="1"/>
</dbReference>
<evidence type="ECO:0000313" key="11">
    <source>
        <dbReference type="EMBL" id="KAA8490989.1"/>
    </source>
</evidence>
<evidence type="ECO:0000256" key="7">
    <source>
        <dbReference type="ARBA" id="ARBA00013188"/>
    </source>
</evidence>
<evidence type="ECO:0000256" key="3">
    <source>
        <dbReference type="ARBA" id="ARBA00001941"/>
    </source>
</evidence>
<reference evidence="12" key="2">
    <citation type="submission" date="2019-09" db="EMBL/GenBank/DDBJ databases">
        <title>Expansion of phycobilisome linker gene families in mesophilic red algae.</title>
        <authorList>
            <person name="Lee J."/>
        </authorList>
    </citation>
    <scope>NUCLEOTIDE SEQUENCE [LARGE SCALE GENOMIC DNA]</scope>
    <source>
        <strain evidence="12">CCMP 1328</strain>
        <tissue evidence="12">Unicellular</tissue>
    </source>
</reference>
<comment type="catalytic activity">
    <reaction evidence="1">
        <text>D-ribulose 5-phosphate = D-xylulose 5-phosphate</text>
        <dbReference type="Rhea" id="RHEA:13677"/>
        <dbReference type="ChEBI" id="CHEBI:57737"/>
        <dbReference type="ChEBI" id="CHEBI:58121"/>
        <dbReference type="EC" id="5.1.3.1"/>
    </reaction>
</comment>
<dbReference type="InterPro" id="IPR013785">
    <property type="entry name" value="Aldolase_TIM"/>
</dbReference>
<comment type="cofactor">
    <cofactor evidence="2">
        <name>Mn(2+)</name>
        <dbReference type="ChEBI" id="CHEBI:29035"/>
    </cofactor>
</comment>
<evidence type="ECO:0000256" key="6">
    <source>
        <dbReference type="ARBA" id="ARBA00009541"/>
    </source>
</evidence>
<dbReference type="InterPro" id="IPR000056">
    <property type="entry name" value="Ribul_P_3_epim-like"/>
</dbReference>
<dbReference type="NCBIfam" id="NF004076">
    <property type="entry name" value="PRK05581.1-4"/>
    <property type="match status" value="1"/>
</dbReference>
<dbReference type="PROSITE" id="PS01085">
    <property type="entry name" value="RIBUL_P_3_EPIMER_1"/>
    <property type="match status" value="1"/>
</dbReference>
<dbReference type="Pfam" id="PF00834">
    <property type="entry name" value="Ribul_P_3_epim"/>
    <property type="match status" value="1"/>
</dbReference>
<evidence type="ECO:0000256" key="5">
    <source>
        <dbReference type="ARBA" id="ARBA00001954"/>
    </source>
</evidence>
<evidence type="ECO:0000256" key="4">
    <source>
        <dbReference type="ARBA" id="ARBA00001947"/>
    </source>
</evidence>
<sequence>MAAAFVNGWSAAAGRRACAQKKHVCTMAKVDVPAPKSGDCMVSPSILSANFARLGEEVLAIEKAGCDWVHVDVMDGRFVPNITIGPLVVDAIRPITKLPLDVHLMIVEPEQRVADFAKAGADIISVHCEGASTIHLHRTLCQIKDLGCKAGVVLNPGTPLSAIEYVLQEVDLVLLMTVNPGFGGATFIDAVVPKIKALREMCDARGLNPWIEIDGGVKGSNAYIVKDAGANAIVAGSAVFGAPDYAQAIKDIRESAKPKSLKRHRSSPRAQFPCGLYVGGKASFRHVRALDLAPSPCAVSGSNLKIDVYNNRRSSFSNT</sequence>
<protein>
    <recommendedName>
        <fullName evidence="7">ribulose-phosphate 3-epimerase</fullName>
        <ecNumber evidence="7">5.1.3.1</ecNumber>
    </recommendedName>
    <alternativeName>
        <fullName evidence="10">Pentose-5-phosphate 3-epimerase</fullName>
    </alternativeName>
</protein>
<proteinExistence type="inferred from homology"/>
<dbReference type="Proteomes" id="UP000324585">
    <property type="component" value="Unassembled WGS sequence"/>
</dbReference>
<evidence type="ECO:0000256" key="10">
    <source>
        <dbReference type="ARBA" id="ARBA00030599"/>
    </source>
</evidence>
<dbReference type="GO" id="GO:0005975">
    <property type="term" value="P:carbohydrate metabolic process"/>
    <property type="evidence" value="ECO:0007669"/>
    <property type="project" value="InterPro"/>
</dbReference>
<evidence type="ECO:0000256" key="2">
    <source>
        <dbReference type="ARBA" id="ARBA00001936"/>
    </source>
</evidence>
<comment type="caution">
    <text evidence="12">The sequence shown here is derived from an EMBL/GenBank/DDBJ whole genome shotgun (WGS) entry which is preliminary data.</text>
</comment>
<comment type="cofactor">
    <cofactor evidence="3">
        <name>Co(2+)</name>
        <dbReference type="ChEBI" id="CHEBI:48828"/>
    </cofactor>
</comment>
<dbReference type="Gene3D" id="3.20.20.70">
    <property type="entry name" value="Aldolase class I"/>
    <property type="match status" value="1"/>
</dbReference>
<gene>
    <name evidence="12" type="ORF">FVE85_9561</name>
    <name evidence="11" type="ORF">FVE85_9881</name>
</gene>
<dbReference type="GO" id="GO:0005737">
    <property type="term" value="C:cytoplasm"/>
    <property type="evidence" value="ECO:0007669"/>
    <property type="project" value="UniProtKB-ARBA"/>
</dbReference>
<organism evidence="12 13">
    <name type="scientific">Porphyridium purpureum</name>
    <name type="common">Red alga</name>
    <name type="synonym">Porphyridium cruentum</name>
    <dbReference type="NCBI Taxonomy" id="35688"/>
    <lineage>
        <taxon>Eukaryota</taxon>
        <taxon>Rhodophyta</taxon>
        <taxon>Bangiophyceae</taxon>
        <taxon>Porphyridiales</taxon>
        <taxon>Porphyridiaceae</taxon>
        <taxon>Porphyridium</taxon>
    </lineage>
</organism>
<name>A0A5J4YIG0_PORPP</name>